<keyword evidence="1" id="KW-0472">Membrane</keyword>
<proteinExistence type="predicted"/>
<comment type="caution">
    <text evidence="2">The sequence shown here is derived from an EMBL/GenBank/DDBJ whole genome shotgun (WGS) entry which is preliminary data.</text>
</comment>
<sequence>MKSARKPDVKRIVVWLSLFLLLVLIIFAIRLVLEYRSSLWAKEQDRIGILFYTSPVILISFSRSEEAHSIMTLPEAALTRVPFGYGEYRLGATWKLGQLEKKRELFAETVADLTGVRINGWFGLDEPISLSAATDAELLNSLKEHFSLSSLFRKGFATNLGKLDTVMMGLLFNALKPGNTLIYLADRNEYLFQADELPNQVPVKKVNQVAFAEYLEQKFENPLARSDGLTMQIVNTTDVTGVGSNFAKYLNHYGGKVIAVVNDIPTIPNCEVKVNAAHENAQIVKYLVNEFMCTKLLTTDTLEADIEVLVGQVFADRWK</sequence>
<evidence type="ECO:0000313" key="3">
    <source>
        <dbReference type="Proteomes" id="UP000034543"/>
    </source>
</evidence>
<feature type="transmembrane region" description="Helical" evidence="1">
    <location>
        <begin position="12"/>
        <end position="33"/>
    </location>
</feature>
<evidence type="ECO:0000313" key="2">
    <source>
        <dbReference type="EMBL" id="KKS85326.1"/>
    </source>
</evidence>
<evidence type="ECO:0008006" key="4">
    <source>
        <dbReference type="Google" id="ProtNLM"/>
    </source>
</evidence>
<reference evidence="2 3" key="1">
    <citation type="journal article" date="2015" name="Nature">
        <title>rRNA introns, odd ribosomes, and small enigmatic genomes across a large radiation of phyla.</title>
        <authorList>
            <person name="Brown C.T."/>
            <person name="Hug L.A."/>
            <person name="Thomas B.C."/>
            <person name="Sharon I."/>
            <person name="Castelle C.J."/>
            <person name="Singh A."/>
            <person name="Wilkins M.J."/>
            <person name="Williams K.H."/>
            <person name="Banfield J.F."/>
        </authorList>
    </citation>
    <scope>NUCLEOTIDE SEQUENCE [LARGE SCALE GENOMIC DNA]</scope>
</reference>
<keyword evidence="1" id="KW-1133">Transmembrane helix</keyword>
<organism evidence="2 3">
    <name type="scientific">Candidatus Gottesmanbacteria bacterium GW2011_GWA1_43_11</name>
    <dbReference type="NCBI Taxonomy" id="1618436"/>
    <lineage>
        <taxon>Bacteria</taxon>
        <taxon>Candidatus Gottesmaniibacteriota</taxon>
    </lineage>
</organism>
<accession>A0A0G1EQL3</accession>
<dbReference type="AlphaFoldDB" id="A0A0G1EQL3"/>
<protein>
    <recommendedName>
        <fullName evidence="4">LytR/CpsA/Psr regulator C-terminal domain-containing protein</fullName>
    </recommendedName>
</protein>
<dbReference type="EMBL" id="LCFB01000008">
    <property type="protein sequence ID" value="KKS85326.1"/>
    <property type="molecule type" value="Genomic_DNA"/>
</dbReference>
<keyword evidence="1" id="KW-0812">Transmembrane</keyword>
<evidence type="ECO:0000256" key="1">
    <source>
        <dbReference type="SAM" id="Phobius"/>
    </source>
</evidence>
<dbReference type="Proteomes" id="UP000034543">
    <property type="component" value="Unassembled WGS sequence"/>
</dbReference>
<dbReference type="STRING" id="1618436.UV59_C0008G0019"/>
<name>A0A0G1EQL3_9BACT</name>
<gene>
    <name evidence="2" type="ORF">UV59_C0008G0019</name>
</gene>